<evidence type="ECO:0000256" key="5">
    <source>
        <dbReference type="PIRSR" id="PIRSR600760-2"/>
    </source>
</evidence>
<keyword evidence="3 5" id="KW-0479">Metal-binding</keyword>
<dbReference type="EC" id="3.1.3.25" evidence="2"/>
<dbReference type="EMBL" id="CP011542">
    <property type="protein sequence ID" value="AKK06386.1"/>
    <property type="molecule type" value="Genomic_DNA"/>
</dbReference>
<dbReference type="GO" id="GO:0046872">
    <property type="term" value="F:metal ion binding"/>
    <property type="evidence" value="ECO:0007669"/>
    <property type="project" value="UniProtKB-KW"/>
</dbReference>
<dbReference type="Proteomes" id="UP000035199">
    <property type="component" value="Chromosome"/>
</dbReference>
<dbReference type="RefSeq" id="WP_047262424.1">
    <property type="nucleotide sequence ID" value="NZ_CP011542.1"/>
</dbReference>
<gene>
    <name evidence="6" type="ORF">CMUST_10350</name>
</gene>
<evidence type="ECO:0000256" key="2">
    <source>
        <dbReference type="ARBA" id="ARBA00013106"/>
    </source>
</evidence>
<feature type="binding site" evidence="5">
    <location>
        <position position="66"/>
    </location>
    <ligand>
        <name>Mg(2+)</name>
        <dbReference type="ChEBI" id="CHEBI:18420"/>
        <label>1</label>
        <note>catalytic</note>
    </ligand>
</feature>
<dbReference type="PANTHER" id="PTHR20854">
    <property type="entry name" value="INOSITOL MONOPHOSPHATASE"/>
    <property type="match status" value="1"/>
</dbReference>
<dbReference type="InterPro" id="IPR000760">
    <property type="entry name" value="Inositol_monophosphatase-like"/>
</dbReference>
<organism evidence="6 7">
    <name type="scientific">Corynebacterium mustelae</name>
    <dbReference type="NCBI Taxonomy" id="571915"/>
    <lineage>
        <taxon>Bacteria</taxon>
        <taxon>Bacillati</taxon>
        <taxon>Actinomycetota</taxon>
        <taxon>Actinomycetes</taxon>
        <taxon>Mycobacteriales</taxon>
        <taxon>Corynebacteriaceae</taxon>
        <taxon>Corynebacterium</taxon>
    </lineage>
</organism>
<dbReference type="AlphaFoldDB" id="A0A0G3GZ01"/>
<dbReference type="PANTHER" id="PTHR20854:SF4">
    <property type="entry name" value="INOSITOL-1-MONOPHOSPHATASE-RELATED"/>
    <property type="match status" value="1"/>
</dbReference>
<dbReference type="KEGG" id="cmv:CMUST_10350"/>
<dbReference type="GO" id="GO:0007165">
    <property type="term" value="P:signal transduction"/>
    <property type="evidence" value="ECO:0007669"/>
    <property type="project" value="TreeGrafter"/>
</dbReference>
<dbReference type="Gene3D" id="3.30.540.10">
    <property type="entry name" value="Fructose-1,6-Bisphosphatase, subunit A, domain 1"/>
    <property type="match status" value="1"/>
</dbReference>
<feature type="binding site" evidence="5">
    <location>
        <position position="82"/>
    </location>
    <ligand>
        <name>Mg(2+)</name>
        <dbReference type="ChEBI" id="CHEBI:18420"/>
        <label>1</label>
        <note>catalytic</note>
    </ligand>
</feature>
<evidence type="ECO:0000313" key="7">
    <source>
        <dbReference type="Proteomes" id="UP000035199"/>
    </source>
</evidence>
<dbReference type="PATRIC" id="fig|571915.4.peg.2202"/>
<keyword evidence="6" id="KW-0378">Hydrolase</keyword>
<dbReference type="PRINTS" id="PR00377">
    <property type="entry name" value="IMPHPHTASES"/>
</dbReference>
<evidence type="ECO:0000256" key="1">
    <source>
        <dbReference type="ARBA" id="ARBA00001033"/>
    </source>
</evidence>
<protein>
    <recommendedName>
        <fullName evidence="2">inositol-phosphate phosphatase</fullName>
        <ecNumber evidence="2">3.1.3.25</ecNumber>
    </recommendedName>
</protein>
<proteinExistence type="predicted"/>
<feature type="binding site" evidence="5">
    <location>
        <position position="214"/>
    </location>
    <ligand>
        <name>Mg(2+)</name>
        <dbReference type="ChEBI" id="CHEBI:18420"/>
        <label>1</label>
        <note>catalytic</note>
    </ligand>
</feature>
<evidence type="ECO:0000256" key="3">
    <source>
        <dbReference type="ARBA" id="ARBA00022723"/>
    </source>
</evidence>
<dbReference type="SUPFAM" id="SSF56655">
    <property type="entry name" value="Carbohydrate phosphatase"/>
    <property type="match status" value="1"/>
</dbReference>
<dbReference type="PROSITE" id="PS00630">
    <property type="entry name" value="IMP_2"/>
    <property type="match status" value="1"/>
</dbReference>
<dbReference type="GO" id="GO:0046854">
    <property type="term" value="P:phosphatidylinositol phosphate biosynthetic process"/>
    <property type="evidence" value="ECO:0007669"/>
    <property type="project" value="InterPro"/>
</dbReference>
<dbReference type="GO" id="GO:0008934">
    <property type="term" value="F:inositol monophosphate 1-phosphatase activity"/>
    <property type="evidence" value="ECO:0007669"/>
    <property type="project" value="TreeGrafter"/>
</dbReference>
<accession>A0A0G3GZ01</accession>
<reference evidence="7" key="2">
    <citation type="submission" date="2015-05" db="EMBL/GenBank/DDBJ databases">
        <title>Complete genome sequence of Corynebacterium mustelae DSM 45274, isolated from various tissues of a male ferret with lethal sepsis.</title>
        <authorList>
            <person name="Ruckert C."/>
            <person name="Albersmeier A."/>
            <person name="Winkler A."/>
            <person name="Tauch A."/>
        </authorList>
    </citation>
    <scope>NUCLEOTIDE SEQUENCE [LARGE SCALE GENOMIC DNA]</scope>
    <source>
        <strain evidence="7">DSM 45274</strain>
    </source>
</reference>
<keyword evidence="4 5" id="KW-0460">Magnesium</keyword>
<sequence>MSELRELYHIAEAVVDEAERMFRQGIGAHPSHIKDAGQFATEMDLAIEQVLREQLTALTGLPVFGEEYGGQQGTFTWVVDPIDGTANYAAGNPMSAILLSLMSDNQPVLAITSVPLVAQRFGAFDSSPLFINGQPQRPLTERPRVAAHVGFSSVSSTTGSKKAQFPSLMRHGLLAELTKTYLRPRITGSVGIDLAYTAAGIFGGAVSFSPHVWDNAAGVLLCRAAGAKVTDLDGNEWTSKSLGAIVGTDNAHETILSTMNTVRDSY</sequence>
<dbReference type="InterPro" id="IPR020550">
    <property type="entry name" value="Inositol_monophosphatase_CS"/>
</dbReference>
<feature type="binding site" evidence="5">
    <location>
        <position position="80"/>
    </location>
    <ligand>
        <name>Mg(2+)</name>
        <dbReference type="ChEBI" id="CHEBI:18420"/>
        <label>1</label>
        <note>catalytic</note>
    </ligand>
</feature>
<evidence type="ECO:0000313" key="6">
    <source>
        <dbReference type="EMBL" id="AKK06386.1"/>
    </source>
</evidence>
<dbReference type="STRING" id="571915.CMUST_10350"/>
<comment type="catalytic activity">
    <reaction evidence="1">
        <text>a myo-inositol phosphate + H2O = myo-inositol + phosphate</text>
        <dbReference type="Rhea" id="RHEA:24056"/>
        <dbReference type="ChEBI" id="CHEBI:15377"/>
        <dbReference type="ChEBI" id="CHEBI:17268"/>
        <dbReference type="ChEBI" id="CHEBI:43474"/>
        <dbReference type="ChEBI" id="CHEBI:84139"/>
        <dbReference type="EC" id="3.1.3.25"/>
    </reaction>
</comment>
<dbReference type="Pfam" id="PF00459">
    <property type="entry name" value="Inositol_P"/>
    <property type="match status" value="1"/>
</dbReference>
<evidence type="ECO:0000256" key="4">
    <source>
        <dbReference type="ARBA" id="ARBA00022842"/>
    </source>
</evidence>
<dbReference type="OrthoDB" id="9772456at2"/>
<name>A0A0G3GZ01_9CORY</name>
<reference evidence="6 7" key="1">
    <citation type="journal article" date="2015" name="Genome Announc.">
        <title>Complete Genome Sequence of the Type Strain Corynebacterium mustelae DSM 45274, Isolated from Various Tissues of a Male Ferret with Lethal Sepsis.</title>
        <authorList>
            <person name="Ruckert C."/>
            <person name="Eimer J."/>
            <person name="Winkler A."/>
            <person name="Tauch A."/>
        </authorList>
    </citation>
    <scope>NUCLEOTIDE SEQUENCE [LARGE SCALE GENOMIC DNA]</scope>
    <source>
        <strain evidence="6 7">DSM 45274</strain>
    </source>
</reference>
<feature type="binding site" evidence="5">
    <location>
        <position position="83"/>
    </location>
    <ligand>
        <name>Mg(2+)</name>
        <dbReference type="ChEBI" id="CHEBI:18420"/>
        <label>1</label>
        <note>catalytic</note>
    </ligand>
</feature>
<dbReference type="CDD" id="cd01637">
    <property type="entry name" value="IMPase_like"/>
    <property type="match status" value="1"/>
</dbReference>
<dbReference type="Gene3D" id="3.40.190.80">
    <property type="match status" value="1"/>
</dbReference>
<dbReference type="GO" id="GO:0006020">
    <property type="term" value="P:inositol metabolic process"/>
    <property type="evidence" value="ECO:0007669"/>
    <property type="project" value="TreeGrafter"/>
</dbReference>
<keyword evidence="7" id="KW-1185">Reference proteome</keyword>
<comment type="cofactor">
    <cofactor evidence="5">
        <name>Mg(2+)</name>
        <dbReference type="ChEBI" id="CHEBI:18420"/>
    </cofactor>
</comment>